<evidence type="ECO:0000259" key="4">
    <source>
        <dbReference type="PROSITE" id="PS50958"/>
    </source>
</evidence>
<dbReference type="PROSITE" id="PS50958">
    <property type="entry name" value="SMB_2"/>
    <property type="match status" value="1"/>
</dbReference>
<dbReference type="SUPFAM" id="SSF90188">
    <property type="entry name" value="Somatomedin B domain"/>
    <property type="match status" value="1"/>
</dbReference>
<feature type="transmembrane region" description="Helical" evidence="3">
    <location>
        <begin position="521"/>
        <end position="544"/>
    </location>
</feature>
<dbReference type="EMBL" id="CAJNDS010001646">
    <property type="protein sequence ID" value="CAE7269516.1"/>
    <property type="molecule type" value="Genomic_DNA"/>
</dbReference>
<evidence type="ECO:0000256" key="2">
    <source>
        <dbReference type="SAM" id="MobiDB-lite"/>
    </source>
</evidence>
<dbReference type="OrthoDB" id="410508at2759"/>
<keyword evidence="3" id="KW-1133">Transmembrane helix</keyword>
<proteinExistence type="predicted"/>
<protein>
    <recommendedName>
        <fullName evidence="4">SMB domain-containing protein</fullName>
    </recommendedName>
</protein>
<keyword evidence="1" id="KW-1015">Disulfide bond</keyword>
<name>A0A812MKW2_9DINO</name>
<dbReference type="InterPro" id="IPR001212">
    <property type="entry name" value="Somatomedin_B_dom"/>
</dbReference>
<organism evidence="5 6">
    <name type="scientific">Symbiodinium natans</name>
    <dbReference type="NCBI Taxonomy" id="878477"/>
    <lineage>
        <taxon>Eukaryota</taxon>
        <taxon>Sar</taxon>
        <taxon>Alveolata</taxon>
        <taxon>Dinophyceae</taxon>
        <taxon>Suessiales</taxon>
        <taxon>Symbiodiniaceae</taxon>
        <taxon>Symbiodinium</taxon>
    </lineage>
</organism>
<feature type="transmembrane region" description="Helical" evidence="3">
    <location>
        <begin position="163"/>
        <end position="183"/>
    </location>
</feature>
<evidence type="ECO:0000256" key="3">
    <source>
        <dbReference type="SAM" id="Phobius"/>
    </source>
</evidence>
<dbReference type="PROSITE" id="PS00524">
    <property type="entry name" value="SMB_1"/>
    <property type="match status" value="1"/>
</dbReference>
<sequence length="637" mass="70774">MNASLNWKLFIASVLGLSILGLWLFFALPPTDEETKMTVKGNCTAMTGKDRKEEASCKNFGGCHGYCPDSECQCTSQCINVGNCCEDFSEECMTEGNAHTELIKLEEQIRHMEHGEGIVGSEFILGLVMVFFIVSVMGLVYISHNPKLQGLRKMADEMSCKTTSIFAANTFSVALHGVLIEQIWMGKHPGLNLPAGPLRLCQIYGVVACLFFVASNVLMYLFRGDPQLFFAIGQLSSHMTAFTLVRALGSLQWSVRDSTLECCMVLAWAAVFLRGSIFVGERVRSQFIKSDMVQWEYREPGKRWQPFPSDISKKIESDWGHRAADTDSDSDPSVVFSTSDANGREERESFSVLKTDLTITFNPDEPSDKSTSSVLHLPDRGTFFVDPCGRMVREGGEEWKVRWQCNWHHFAEECFLDGAGLVMGFLMMQLVLLLHTGYLHSTEGLLVQPDDWDWMLTFAVLGWSFGFSVLVVVVEAVTDHLPPFLAPDLEMLAGSFSAAFGWCLLRGAALTVRPHCTLMDTYVVVAFPLTWLALLATVFAHTHLPNILTDHGREDVQHTIASAAAIVTGLVWDKAFESLTVHMTSGWYGHYVIAKVILAAVVAIIVLPGWYMYLVPKAVACCHLDSNPDPEEAEPLK</sequence>
<gene>
    <name evidence="5" type="ORF">SNAT2548_LOCUS14298</name>
</gene>
<keyword evidence="6" id="KW-1185">Reference proteome</keyword>
<feature type="domain" description="SMB" evidence="4">
    <location>
        <begin position="53"/>
        <end position="97"/>
    </location>
</feature>
<dbReference type="Proteomes" id="UP000604046">
    <property type="component" value="Unassembled WGS sequence"/>
</dbReference>
<comment type="caution">
    <text evidence="5">The sequence shown here is derived from an EMBL/GenBank/DDBJ whole genome shotgun (WGS) entry which is preliminary data.</text>
</comment>
<evidence type="ECO:0000313" key="5">
    <source>
        <dbReference type="EMBL" id="CAE7269516.1"/>
    </source>
</evidence>
<accession>A0A812MKW2</accession>
<feature type="transmembrane region" description="Helical" evidence="3">
    <location>
        <begin position="414"/>
        <end position="434"/>
    </location>
</feature>
<feature type="transmembrane region" description="Helical" evidence="3">
    <location>
        <begin position="592"/>
        <end position="614"/>
    </location>
</feature>
<feature type="transmembrane region" description="Helical" evidence="3">
    <location>
        <begin position="123"/>
        <end position="142"/>
    </location>
</feature>
<feature type="transmembrane region" description="Helical" evidence="3">
    <location>
        <begin position="203"/>
        <end position="221"/>
    </location>
</feature>
<dbReference type="AlphaFoldDB" id="A0A812MKW2"/>
<feature type="transmembrane region" description="Helical" evidence="3">
    <location>
        <begin position="7"/>
        <end position="28"/>
    </location>
</feature>
<reference evidence="5" key="1">
    <citation type="submission" date="2021-02" db="EMBL/GenBank/DDBJ databases">
        <authorList>
            <person name="Dougan E. K."/>
            <person name="Rhodes N."/>
            <person name="Thang M."/>
            <person name="Chan C."/>
        </authorList>
    </citation>
    <scope>NUCLEOTIDE SEQUENCE</scope>
</reference>
<feature type="region of interest" description="Disordered" evidence="2">
    <location>
        <begin position="321"/>
        <end position="343"/>
    </location>
</feature>
<keyword evidence="3" id="KW-0812">Transmembrane</keyword>
<feature type="transmembrane region" description="Helical" evidence="3">
    <location>
        <begin position="454"/>
        <end position="477"/>
    </location>
</feature>
<evidence type="ECO:0000256" key="1">
    <source>
        <dbReference type="ARBA" id="ARBA00023157"/>
    </source>
</evidence>
<keyword evidence="3" id="KW-0472">Membrane</keyword>
<evidence type="ECO:0000313" key="6">
    <source>
        <dbReference type="Proteomes" id="UP000604046"/>
    </source>
</evidence>
<dbReference type="InterPro" id="IPR036024">
    <property type="entry name" value="Somatomedin_B-like_dom_sf"/>
</dbReference>